<dbReference type="KEGG" id="ast:Asulf_01826"/>
<evidence type="ECO:0000313" key="1">
    <source>
        <dbReference type="EMBL" id="AGK61797.1"/>
    </source>
</evidence>
<dbReference type="eggNOG" id="arCOG02579">
    <property type="taxonomic scope" value="Archaea"/>
</dbReference>
<protein>
    <recommendedName>
        <fullName evidence="3">Fe-S-cluster oxidoreductase</fullName>
    </recommendedName>
</protein>
<evidence type="ECO:0008006" key="3">
    <source>
        <dbReference type="Google" id="ProtNLM"/>
    </source>
</evidence>
<dbReference type="OrthoDB" id="36424at2157"/>
<reference evidence="1 2" key="1">
    <citation type="journal article" date="2013" name="Genome Announc.">
        <title>Complete Genome Sequence of the Thermophilic and Facultatively Chemolithoautotrophic Sulfate Reducer Archaeoglobus sulfaticallidus Strain PM70-1T.</title>
        <authorList>
            <person name="Stokke R."/>
            <person name="Hocking W.P."/>
            <person name="Steinsbu B.O."/>
            <person name="Steen I.H."/>
        </authorList>
    </citation>
    <scope>NUCLEOTIDE SEQUENCE [LARGE SCALE GENOMIC DNA]</scope>
    <source>
        <strain evidence="1">PM70-1</strain>
    </source>
</reference>
<dbReference type="HOGENOM" id="CLU_116579_0_0_2"/>
<name>N0BHK6_9EURY</name>
<proteinExistence type="predicted"/>
<accession>N0BHK6</accession>
<dbReference type="Pfam" id="PF03692">
    <property type="entry name" value="CxxCxxCC"/>
    <property type="match status" value="1"/>
</dbReference>
<dbReference type="EMBL" id="CP005290">
    <property type="protein sequence ID" value="AGK61797.1"/>
    <property type="molecule type" value="Genomic_DNA"/>
</dbReference>
<dbReference type="InterPro" id="IPR005358">
    <property type="entry name" value="Puta_zinc/iron-chelating_dom"/>
</dbReference>
<evidence type="ECO:0000313" key="2">
    <source>
        <dbReference type="Proteomes" id="UP000013307"/>
    </source>
</evidence>
<dbReference type="AlphaFoldDB" id="N0BHK6"/>
<sequence length="144" mass="17051">MKVPWRRVSSWHCSACGKCCREYRVPLTFGEYLRFKKLGLVEEKRKFYLRKINGKCPFQIGNICSIQDKKPIVCKLFPFTIRFRGNDDALYWYGDEEYYVYIDVSCKNIVFGSPTKSLKERINEAIELFNGLRTRVHLLQCLNC</sequence>
<dbReference type="STRING" id="387631.Asulf_01826"/>
<dbReference type="GeneID" id="15393461"/>
<dbReference type="RefSeq" id="WP_015591395.1">
    <property type="nucleotide sequence ID" value="NC_021169.1"/>
</dbReference>
<keyword evidence="2" id="KW-1185">Reference proteome</keyword>
<gene>
    <name evidence="1" type="ORF">Asulf_01826</name>
</gene>
<organism evidence="1 2">
    <name type="scientific">Archaeoglobus sulfaticallidus PM70-1</name>
    <dbReference type="NCBI Taxonomy" id="387631"/>
    <lineage>
        <taxon>Archaea</taxon>
        <taxon>Methanobacteriati</taxon>
        <taxon>Methanobacteriota</taxon>
        <taxon>Archaeoglobi</taxon>
        <taxon>Archaeoglobales</taxon>
        <taxon>Archaeoglobaceae</taxon>
        <taxon>Archaeoglobus</taxon>
    </lineage>
</organism>
<dbReference type="Proteomes" id="UP000013307">
    <property type="component" value="Chromosome"/>
</dbReference>